<comment type="caution">
    <text evidence="3">The sequence shown here is derived from an EMBL/GenBank/DDBJ whole genome shotgun (WGS) entry which is preliminary data.</text>
</comment>
<dbReference type="EMBL" id="BMOD01000005">
    <property type="protein sequence ID" value="GGJ33445.1"/>
    <property type="molecule type" value="Genomic_DNA"/>
</dbReference>
<evidence type="ECO:0000256" key="1">
    <source>
        <dbReference type="SAM" id="MobiDB-lite"/>
    </source>
</evidence>
<dbReference type="RefSeq" id="WP_189002500.1">
    <property type="nucleotide sequence ID" value="NZ_BMOD01000005.1"/>
</dbReference>
<name>A0ABQ2D164_9DEIO</name>
<gene>
    <name evidence="3" type="ORF">GCM10008938_19600</name>
</gene>
<proteinExistence type="predicted"/>
<dbReference type="Proteomes" id="UP000632222">
    <property type="component" value="Unassembled WGS sequence"/>
</dbReference>
<evidence type="ECO:0000259" key="2">
    <source>
        <dbReference type="Pfam" id="PF19266"/>
    </source>
</evidence>
<feature type="region of interest" description="Disordered" evidence="1">
    <location>
        <begin position="178"/>
        <end position="250"/>
    </location>
</feature>
<protein>
    <recommendedName>
        <fullName evidence="2">Contractile injection system tube protein N-terminal domain-containing protein</fullName>
    </recommendedName>
</protein>
<evidence type="ECO:0000313" key="3">
    <source>
        <dbReference type="EMBL" id="GGJ33445.1"/>
    </source>
</evidence>
<sequence length="250" mass="27462">MPELQQLARAYLIELDAQNQEKADTRIEVQFNPETLKVTFANQVANQDQGGKQNSPQFVGKGSTKLSLTLYFDVTAELSAGLDSTAQGQGEANSGMRDVRRLTRKVAYFITPGEIKQGKDRGKFAPPRARFHWGSFQFDGIMESLEENLEFFSHDGFPLRASLTVSLTQQEIQFQIASNAAAGNPAKPGAKPAGTRPQTPARQGGNLPQMADQQGLGDDWQGVARGNNIETPRNLKPGQLIDFSLRKQVE</sequence>
<dbReference type="InterPro" id="IPR045361">
    <property type="entry name" value="CIS_tube_prot_N"/>
</dbReference>
<evidence type="ECO:0000313" key="4">
    <source>
        <dbReference type="Proteomes" id="UP000632222"/>
    </source>
</evidence>
<accession>A0ABQ2D164</accession>
<feature type="domain" description="Contractile injection system tube protein N-terminal" evidence="2">
    <location>
        <begin position="7"/>
        <end position="171"/>
    </location>
</feature>
<dbReference type="Pfam" id="PF19266">
    <property type="entry name" value="CIS_tube"/>
    <property type="match status" value="1"/>
</dbReference>
<organism evidence="3 4">
    <name type="scientific">Deinococcus roseus</name>
    <dbReference type="NCBI Taxonomy" id="392414"/>
    <lineage>
        <taxon>Bacteria</taxon>
        <taxon>Thermotogati</taxon>
        <taxon>Deinococcota</taxon>
        <taxon>Deinococci</taxon>
        <taxon>Deinococcales</taxon>
        <taxon>Deinococcaceae</taxon>
        <taxon>Deinococcus</taxon>
    </lineage>
</organism>
<feature type="compositionally biased region" description="Low complexity" evidence="1">
    <location>
        <begin position="179"/>
        <end position="194"/>
    </location>
</feature>
<keyword evidence="4" id="KW-1185">Reference proteome</keyword>
<reference evidence="4" key="1">
    <citation type="journal article" date="2019" name="Int. J. Syst. Evol. Microbiol.">
        <title>The Global Catalogue of Microorganisms (GCM) 10K type strain sequencing project: providing services to taxonomists for standard genome sequencing and annotation.</title>
        <authorList>
            <consortium name="The Broad Institute Genomics Platform"/>
            <consortium name="The Broad Institute Genome Sequencing Center for Infectious Disease"/>
            <person name="Wu L."/>
            <person name="Ma J."/>
        </authorList>
    </citation>
    <scope>NUCLEOTIDE SEQUENCE [LARGE SCALE GENOMIC DNA]</scope>
    <source>
        <strain evidence="4">JCM 14370</strain>
    </source>
</reference>